<protein>
    <submittedName>
        <fullName evidence="1">Uncharacterized protein</fullName>
    </submittedName>
</protein>
<accession>A0A2J7RNJ1</accession>
<name>A0A2J7RNJ1_9NEOP</name>
<reference evidence="1 2" key="1">
    <citation type="submission" date="2017-12" db="EMBL/GenBank/DDBJ databases">
        <title>Hemimetabolous genomes reveal molecular basis of termite eusociality.</title>
        <authorList>
            <person name="Harrison M.C."/>
            <person name="Jongepier E."/>
            <person name="Robertson H.M."/>
            <person name="Arning N."/>
            <person name="Bitard-Feildel T."/>
            <person name="Chao H."/>
            <person name="Childers C.P."/>
            <person name="Dinh H."/>
            <person name="Doddapaneni H."/>
            <person name="Dugan S."/>
            <person name="Gowin J."/>
            <person name="Greiner C."/>
            <person name="Han Y."/>
            <person name="Hu H."/>
            <person name="Hughes D.S.T."/>
            <person name="Huylmans A.-K."/>
            <person name="Kemena C."/>
            <person name="Kremer L.P.M."/>
            <person name="Lee S.L."/>
            <person name="Lopez-Ezquerra A."/>
            <person name="Mallet L."/>
            <person name="Monroy-Kuhn J.M."/>
            <person name="Moser A."/>
            <person name="Murali S.C."/>
            <person name="Muzny D.M."/>
            <person name="Otani S."/>
            <person name="Piulachs M.-D."/>
            <person name="Poelchau M."/>
            <person name="Qu J."/>
            <person name="Schaub F."/>
            <person name="Wada-Katsumata A."/>
            <person name="Worley K.C."/>
            <person name="Xie Q."/>
            <person name="Ylla G."/>
            <person name="Poulsen M."/>
            <person name="Gibbs R.A."/>
            <person name="Schal C."/>
            <person name="Richards S."/>
            <person name="Belles X."/>
            <person name="Korb J."/>
            <person name="Bornberg-Bauer E."/>
        </authorList>
    </citation>
    <scope>NUCLEOTIDE SEQUENCE [LARGE SCALE GENOMIC DNA]</scope>
    <source>
        <tissue evidence="1">Whole body</tissue>
    </source>
</reference>
<dbReference type="Proteomes" id="UP000235965">
    <property type="component" value="Unassembled WGS sequence"/>
</dbReference>
<evidence type="ECO:0000313" key="1">
    <source>
        <dbReference type="EMBL" id="PNF42406.1"/>
    </source>
</evidence>
<comment type="caution">
    <text evidence="1">The sequence shown here is derived from an EMBL/GenBank/DDBJ whole genome shotgun (WGS) entry which is preliminary data.</text>
</comment>
<organism evidence="1 2">
    <name type="scientific">Cryptotermes secundus</name>
    <dbReference type="NCBI Taxonomy" id="105785"/>
    <lineage>
        <taxon>Eukaryota</taxon>
        <taxon>Metazoa</taxon>
        <taxon>Ecdysozoa</taxon>
        <taxon>Arthropoda</taxon>
        <taxon>Hexapoda</taxon>
        <taxon>Insecta</taxon>
        <taxon>Pterygota</taxon>
        <taxon>Neoptera</taxon>
        <taxon>Polyneoptera</taxon>
        <taxon>Dictyoptera</taxon>
        <taxon>Blattodea</taxon>
        <taxon>Blattoidea</taxon>
        <taxon>Termitoidae</taxon>
        <taxon>Kalotermitidae</taxon>
        <taxon>Cryptotermitinae</taxon>
        <taxon>Cryptotermes</taxon>
    </lineage>
</organism>
<dbReference type="AlphaFoldDB" id="A0A2J7RNJ1"/>
<evidence type="ECO:0000313" key="2">
    <source>
        <dbReference type="Proteomes" id="UP000235965"/>
    </source>
</evidence>
<proteinExistence type="predicted"/>
<sequence>MHHQGYGIGGNILLQNIGTYLPDSALSTQTTTVLIIFIESIGMNKPQCVFDIPAAYRLCVANGCVIT</sequence>
<keyword evidence="2" id="KW-1185">Reference proteome</keyword>
<gene>
    <name evidence="1" type="ORF">B7P43_G18427</name>
</gene>
<dbReference type="InParanoid" id="A0A2J7RNJ1"/>
<dbReference type="EMBL" id="NEVH01002382">
    <property type="protein sequence ID" value="PNF42406.1"/>
    <property type="molecule type" value="Genomic_DNA"/>
</dbReference>